<dbReference type="SUPFAM" id="SSF109604">
    <property type="entry name" value="HD-domain/PDEase-like"/>
    <property type="match status" value="1"/>
</dbReference>
<feature type="domain" description="HD/PDEase" evidence="13">
    <location>
        <begin position="35"/>
        <end position="154"/>
    </location>
</feature>
<gene>
    <name evidence="14" type="ORF">MELLADRAFT_32510</name>
</gene>
<evidence type="ECO:0000256" key="10">
    <source>
        <dbReference type="ARBA" id="ARBA00022801"/>
    </source>
</evidence>
<comment type="similarity">
    <text evidence="6">Belongs to the HDDC2 family.</text>
</comment>
<evidence type="ECO:0000256" key="7">
    <source>
        <dbReference type="ARBA" id="ARBA00011738"/>
    </source>
</evidence>
<accession>F4R3S6</accession>
<dbReference type="GO" id="GO:0005737">
    <property type="term" value="C:cytoplasm"/>
    <property type="evidence" value="ECO:0007669"/>
    <property type="project" value="TreeGrafter"/>
</dbReference>
<comment type="subunit">
    <text evidence="7">Homodimer.</text>
</comment>
<evidence type="ECO:0000256" key="1">
    <source>
        <dbReference type="ARBA" id="ARBA00001638"/>
    </source>
</evidence>
<evidence type="ECO:0000313" key="15">
    <source>
        <dbReference type="Proteomes" id="UP000001072"/>
    </source>
</evidence>
<evidence type="ECO:0000256" key="12">
    <source>
        <dbReference type="ARBA" id="ARBA00023285"/>
    </source>
</evidence>
<keyword evidence="9" id="KW-0479">Metal-binding</keyword>
<evidence type="ECO:0000256" key="8">
    <source>
        <dbReference type="ARBA" id="ARBA00012964"/>
    </source>
</evidence>
<dbReference type="SMART" id="SM00471">
    <property type="entry name" value="HDc"/>
    <property type="match status" value="1"/>
</dbReference>
<comment type="catalytic activity">
    <reaction evidence="1">
        <text>a 2'-deoxyribonucleoside 5'-phosphate + H2O = a 2'-deoxyribonucleoside + phosphate</text>
        <dbReference type="Rhea" id="RHEA:36167"/>
        <dbReference type="ChEBI" id="CHEBI:15377"/>
        <dbReference type="ChEBI" id="CHEBI:18274"/>
        <dbReference type="ChEBI" id="CHEBI:43474"/>
        <dbReference type="ChEBI" id="CHEBI:65317"/>
        <dbReference type="EC" id="3.1.3.89"/>
    </reaction>
</comment>
<sequence>MQNSENKDGMLQFMHIIEKLKTTKRAGWVREEAKQPESIADHMYRMAMLAMMSQDDPALDVPKCVMLAIVHDLAEAEVGDITPLDGISREEKHRREEQAMKRFTHELLPAGSVAGKRIWDLWQEYEQGETREAKFVKDIDRFELALQGVEYEKSGVSVQVSFSISNIGASRLIFNVSLLGDNLEKLQPFFDTTIPHITHPEVKMWANKLYVILFY</sequence>
<organism evidence="15">
    <name type="scientific">Melampsora larici-populina (strain 98AG31 / pathotype 3-4-7)</name>
    <name type="common">Poplar leaf rust fungus</name>
    <dbReference type="NCBI Taxonomy" id="747676"/>
    <lineage>
        <taxon>Eukaryota</taxon>
        <taxon>Fungi</taxon>
        <taxon>Dikarya</taxon>
        <taxon>Basidiomycota</taxon>
        <taxon>Pucciniomycotina</taxon>
        <taxon>Pucciniomycetes</taxon>
        <taxon>Pucciniales</taxon>
        <taxon>Melampsoraceae</taxon>
        <taxon>Melampsora</taxon>
    </lineage>
</organism>
<evidence type="ECO:0000259" key="13">
    <source>
        <dbReference type="SMART" id="SM00471"/>
    </source>
</evidence>
<comment type="cofactor">
    <cofactor evidence="2">
        <name>Mn(2+)</name>
        <dbReference type="ChEBI" id="CHEBI:29035"/>
    </cofactor>
</comment>
<dbReference type="AlphaFoldDB" id="F4R3S6"/>
<dbReference type="KEGG" id="mlr:MELLADRAFT_32510"/>
<keyword evidence="15" id="KW-1185">Reference proteome</keyword>
<dbReference type="PANTHER" id="PTHR11845">
    <property type="entry name" value="5'-DEOXYNUCLEOTIDASE HDDC2"/>
    <property type="match status" value="1"/>
</dbReference>
<dbReference type="InterPro" id="IPR006674">
    <property type="entry name" value="HD_domain"/>
</dbReference>
<dbReference type="Pfam" id="PF13023">
    <property type="entry name" value="HD_3"/>
    <property type="match status" value="1"/>
</dbReference>
<dbReference type="VEuPathDB" id="FungiDB:MELLADRAFT_32510"/>
<dbReference type="STRING" id="747676.F4R3S6"/>
<dbReference type="GO" id="GO:0002953">
    <property type="term" value="F:5'-deoxynucleotidase activity"/>
    <property type="evidence" value="ECO:0007669"/>
    <property type="project" value="UniProtKB-EC"/>
</dbReference>
<dbReference type="RefSeq" id="XP_007403617.1">
    <property type="nucleotide sequence ID" value="XM_007403555.1"/>
</dbReference>
<dbReference type="eggNOG" id="KOG3197">
    <property type="taxonomic scope" value="Eukaryota"/>
</dbReference>
<dbReference type="FunCoup" id="F4R3S6">
    <property type="interactions" value="150"/>
</dbReference>
<evidence type="ECO:0000313" key="14">
    <source>
        <dbReference type="EMBL" id="EGG12679.1"/>
    </source>
</evidence>
<dbReference type="EC" id="3.1.3.89" evidence="8"/>
<evidence type="ECO:0000256" key="5">
    <source>
        <dbReference type="ARBA" id="ARBA00004074"/>
    </source>
</evidence>
<dbReference type="InterPro" id="IPR039356">
    <property type="entry name" value="YfbR/HDDC2"/>
</dbReference>
<reference evidence="15" key="1">
    <citation type="journal article" date="2011" name="Proc. Natl. Acad. Sci. U.S.A.">
        <title>Obligate biotrophy features unraveled by the genomic analysis of rust fungi.</title>
        <authorList>
            <person name="Duplessis S."/>
            <person name="Cuomo C.A."/>
            <person name="Lin Y.-C."/>
            <person name="Aerts A."/>
            <person name="Tisserant E."/>
            <person name="Veneault-Fourrey C."/>
            <person name="Joly D.L."/>
            <person name="Hacquard S."/>
            <person name="Amselem J."/>
            <person name="Cantarel B.L."/>
            <person name="Chiu R."/>
            <person name="Coutinho P.M."/>
            <person name="Feau N."/>
            <person name="Field M."/>
            <person name="Frey P."/>
            <person name="Gelhaye E."/>
            <person name="Goldberg J."/>
            <person name="Grabherr M.G."/>
            <person name="Kodira C.D."/>
            <person name="Kohler A."/>
            <person name="Kuees U."/>
            <person name="Lindquist E.A."/>
            <person name="Lucas S.M."/>
            <person name="Mago R."/>
            <person name="Mauceli E."/>
            <person name="Morin E."/>
            <person name="Murat C."/>
            <person name="Pangilinan J.L."/>
            <person name="Park R."/>
            <person name="Pearson M."/>
            <person name="Quesneville H."/>
            <person name="Rouhier N."/>
            <person name="Sakthikumar S."/>
            <person name="Salamov A.A."/>
            <person name="Schmutz J."/>
            <person name="Selles B."/>
            <person name="Shapiro H."/>
            <person name="Tanguay P."/>
            <person name="Tuskan G.A."/>
            <person name="Henrissat B."/>
            <person name="Van de Peer Y."/>
            <person name="Rouze P."/>
            <person name="Ellis J.G."/>
            <person name="Dodds P.N."/>
            <person name="Schein J.E."/>
            <person name="Zhong S."/>
            <person name="Hamelin R.C."/>
            <person name="Grigoriev I.V."/>
            <person name="Szabo L.J."/>
            <person name="Martin F."/>
        </authorList>
    </citation>
    <scope>NUCLEOTIDE SEQUENCE [LARGE SCALE GENOMIC DNA]</scope>
    <source>
        <strain evidence="15">98AG31 / pathotype 3-4-7</strain>
    </source>
</reference>
<keyword evidence="11" id="KW-0460">Magnesium</keyword>
<dbReference type="Gene3D" id="1.10.3210.10">
    <property type="entry name" value="Hypothetical protein af1432"/>
    <property type="match status" value="1"/>
</dbReference>
<dbReference type="EMBL" id="GL883090">
    <property type="protein sequence ID" value="EGG12679.1"/>
    <property type="molecule type" value="Genomic_DNA"/>
</dbReference>
<evidence type="ECO:0000256" key="2">
    <source>
        <dbReference type="ARBA" id="ARBA00001936"/>
    </source>
</evidence>
<comment type="cofactor">
    <cofactor evidence="3">
        <name>Co(2+)</name>
        <dbReference type="ChEBI" id="CHEBI:48828"/>
    </cofactor>
</comment>
<dbReference type="GO" id="GO:0046872">
    <property type="term" value="F:metal ion binding"/>
    <property type="evidence" value="ECO:0007669"/>
    <property type="project" value="UniProtKB-KW"/>
</dbReference>
<comment type="function">
    <text evidence="5">Catalyzes the dephosphorylation of the nucleoside 5'-monophosphates deoxyadenosine monophosphate (dAMP), deoxycytidine monophosphate (dCMP), deoxyguanosine monophosphate (dGMP) and deoxythymidine monophosphate (dTMP).</text>
</comment>
<evidence type="ECO:0000256" key="4">
    <source>
        <dbReference type="ARBA" id="ARBA00001946"/>
    </source>
</evidence>
<dbReference type="GO" id="GO:0009159">
    <property type="term" value="P:deoxyribonucleoside monophosphate catabolic process"/>
    <property type="evidence" value="ECO:0007669"/>
    <property type="project" value="UniProtKB-ARBA"/>
</dbReference>
<keyword evidence="10" id="KW-0378">Hydrolase</keyword>
<protein>
    <recommendedName>
        <fullName evidence="8">5'-deoxynucleotidase</fullName>
        <ecNumber evidence="8">3.1.3.89</ecNumber>
    </recommendedName>
</protein>
<dbReference type="GeneID" id="18927213"/>
<comment type="cofactor">
    <cofactor evidence="4">
        <name>Mg(2+)</name>
        <dbReference type="ChEBI" id="CHEBI:18420"/>
    </cofactor>
</comment>
<dbReference type="OrthoDB" id="10254258at2759"/>
<name>F4R3S6_MELLP</name>
<evidence type="ECO:0000256" key="9">
    <source>
        <dbReference type="ARBA" id="ARBA00022723"/>
    </source>
</evidence>
<dbReference type="InterPro" id="IPR003607">
    <property type="entry name" value="HD/PDEase_dom"/>
</dbReference>
<evidence type="ECO:0000256" key="3">
    <source>
        <dbReference type="ARBA" id="ARBA00001941"/>
    </source>
</evidence>
<dbReference type="PANTHER" id="PTHR11845:SF13">
    <property type="entry name" value="5'-DEOXYNUCLEOTIDASE HDDC2"/>
    <property type="match status" value="1"/>
</dbReference>
<dbReference type="FunFam" id="1.10.3210.10:FF:000011">
    <property type="entry name" value="HD domain-containing protein 2"/>
    <property type="match status" value="1"/>
</dbReference>
<dbReference type="HOGENOM" id="CLU_039453_2_1_1"/>
<evidence type="ECO:0000256" key="11">
    <source>
        <dbReference type="ARBA" id="ARBA00022842"/>
    </source>
</evidence>
<dbReference type="InParanoid" id="F4R3S6"/>
<keyword evidence="12" id="KW-0170">Cobalt</keyword>
<evidence type="ECO:0000256" key="6">
    <source>
        <dbReference type="ARBA" id="ARBA00009999"/>
    </source>
</evidence>
<proteinExistence type="inferred from homology"/>
<dbReference type="Proteomes" id="UP000001072">
    <property type="component" value="Unassembled WGS sequence"/>
</dbReference>